<name>A0A0A2TXS0_9BACI</name>
<dbReference type="EMBL" id="AVBF01000005">
    <property type="protein sequence ID" value="KGP74070.1"/>
    <property type="molecule type" value="Genomic_DNA"/>
</dbReference>
<keyword evidence="3" id="KW-1185">Reference proteome</keyword>
<protein>
    <submittedName>
        <fullName evidence="2">Uncharacterized protein</fullName>
    </submittedName>
</protein>
<dbReference type="AlphaFoldDB" id="A0A0A2TXS0"/>
<feature type="region of interest" description="Disordered" evidence="1">
    <location>
        <begin position="21"/>
        <end position="66"/>
    </location>
</feature>
<dbReference type="Proteomes" id="UP000030147">
    <property type="component" value="Unassembled WGS sequence"/>
</dbReference>
<gene>
    <name evidence="2" type="ORF">N782_17175</name>
</gene>
<comment type="caution">
    <text evidence="2">The sequence shown here is derived from an EMBL/GenBank/DDBJ whole genome shotgun (WGS) entry which is preliminary data.</text>
</comment>
<dbReference type="RefSeq" id="WP_052111142.1">
    <property type="nucleotide sequence ID" value="NZ_AVBF01000005.1"/>
</dbReference>
<dbReference type="STRING" id="1385514.N782_17175"/>
<evidence type="ECO:0000313" key="3">
    <source>
        <dbReference type="Proteomes" id="UP000030147"/>
    </source>
</evidence>
<evidence type="ECO:0000313" key="2">
    <source>
        <dbReference type="EMBL" id="KGP74070.1"/>
    </source>
</evidence>
<dbReference type="OrthoDB" id="2666601at2"/>
<dbReference type="eggNOG" id="ENOG5030CHH">
    <property type="taxonomic scope" value="Bacteria"/>
</dbReference>
<sequence>MKIQFQNFSIDQLSESSAVFSGDNFQTNFSTSTRRNEGNGSINGDKNIHINNKHIIMKNTDQQDDS</sequence>
<reference evidence="2 3" key="1">
    <citation type="journal article" date="2015" name="Stand. Genomic Sci.">
        <title>High quality draft genome sequence of the moderately halophilic bacterium Pontibacillus yanchengensis Y32(T) and comparison among Pontibacillus genomes.</title>
        <authorList>
            <person name="Huang J."/>
            <person name="Qiao Z.X."/>
            <person name="Tang J.W."/>
            <person name="Wang G."/>
        </authorList>
    </citation>
    <scope>NUCLEOTIDE SEQUENCE [LARGE SCALE GENOMIC DNA]</scope>
    <source>
        <strain evidence="2 3">Y32</strain>
    </source>
</reference>
<feature type="compositionally biased region" description="Polar residues" evidence="1">
    <location>
        <begin position="21"/>
        <end position="33"/>
    </location>
</feature>
<accession>A0A0A2TXS0</accession>
<organism evidence="2 3">
    <name type="scientific">Pontibacillus yanchengensis Y32</name>
    <dbReference type="NCBI Taxonomy" id="1385514"/>
    <lineage>
        <taxon>Bacteria</taxon>
        <taxon>Bacillati</taxon>
        <taxon>Bacillota</taxon>
        <taxon>Bacilli</taxon>
        <taxon>Bacillales</taxon>
        <taxon>Bacillaceae</taxon>
        <taxon>Pontibacillus</taxon>
    </lineage>
</organism>
<proteinExistence type="predicted"/>
<evidence type="ECO:0000256" key="1">
    <source>
        <dbReference type="SAM" id="MobiDB-lite"/>
    </source>
</evidence>